<dbReference type="AlphaFoldDB" id="A0A7L3HEZ8"/>
<dbReference type="InterPro" id="IPR013877">
    <property type="entry name" value="YAP-bd/ALF4/Glomulin"/>
</dbReference>
<dbReference type="EMBL" id="VZTT01060829">
    <property type="protein sequence ID" value="NXU03825.1"/>
    <property type="molecule type" value="Genomic_DNA"/>
</dbReference>
<dbReference type="PANTHER" id="PTHR15430">
    <property type="entry name" value="GLOMULIN"/>
    <property type="match status" value="1"/>
</dbReference>
<accession>A0A7L3HEZ8</accession>
<organism evidence="1 2">
    <name type="scientific">Buphagus erythrorhynchus</name>
    <name type="common">red-billed oxpecker</name>
    <dbReference type="NCBI Taxonomy" id="245048"/>
    <lineage>
        <taxon>Eukaryota</taxon>
        <taxon>Metazoa</taxon>
        <taxon>Chordata</taxon>
        <taxon>Craniata</taxon>
        <taxon>Vertebrata</taxon>
        <taxon>Euteleostomi</taxon>
        <taxon>Archelosauria</taxon>
        <taxon>Archosauria</taxon>
        <taxon>Dinosauria</taxon>
        <taxon>Saurischia</taxon>
        <taxon>Theropoda</taxon>
        <taxon>Coelurosauria</taxon>
        <taxon>Aves</taxon>
        <taxon>Neognathae</taxon>
        <taxon>Neoaves</taxon>
        <taxon>Telluraves</taxon>
        <taxon>Australaves</taxon>
        <taxon>Passeriformes</taxon>
        <taxon>Sturnidae</taxon>
        <taxon>Buphagus</taxon>
    </lineage>
</organism>
<sequence>MAVDELQAIIQRCQILEEADFKGEDFNLFQVAGQKCLEDGHAAQLLEVIQNEKNKVIIKNMGWNLISPLVRCIFTYEQEDDKREQCLRILDQLAQLCNPKELFLGLLEQIEQTSGEQVCQTVMLLLQPLQTVLLKLQNKKAYSVGLSLAMIMNQLTPLPVPYTKQQIQEDKLGLCQCCNAVVDFAKPFVNEVVKNMEKSSEYNDMELKEELIKFCMKSLKYPLLTAQLEQLEGIEEHPFRHFATEIIVSAVEINYNVCRSSGLEFADIERKNSADSLSCLSYLIFVQHLGVDCFPVVFRLMSYMYIVLASFFSFSHLQDLFESCLLRMEDNSLLHHYLEFRDFINVPQDLVKIMTLCPMEHMGKKSLNILQLFIDKFDTEGKYTLFRCLLKTSNHAGVEGYIIKNIKDQIHLALTKEYDNIWFTGHHLISLLDLVLSLPEGAETDLLQNSDRIMASLNLLRYLVIKDCESDNETGVWTTLGKIEQNFLKPLRVGLNMSKAHYEAEIKNKKENRKEADSSNTVCSVTVSGEKMPPMTTGMQLQVLHSALFTFDLIESVLARVEELIEVKTKAVMDENS</sequence>
<evidence type="ECO:0000313" key="2">
    <source>
        <dbReference type="Proteomes" id="UP000566314"/>
    </source>
</evidence>
<comment type="caution">
    <text evidence="1">The sequence shown here is derived from an EMBL/GenBank/DDBJ whole genome shotgun (WGS) entry which is preliminary data.</text>
</comment>
<gene>
    <name evidence="1" type="primary">Glmn</name>
    <name evidence="1" type="ORF">BUPERY_R07893</name>
</gene>
<dbReference type="GO" id="GO:0005737">
    <property type="term" value="C:cytoplasm"/>
    <property type="evidence" value="ECO:0007669"/>
    <property type="project" value="TreeGrafter"/>
</dbReference>
<proteinExistence type="predicted"/>
<dbReference type="Pfam" id="PF08568">
    <property type="entry name" value="Kinetochor_Ybp2"/>
    <property type="match status" value="2"/>
</dbReference>
<dbReference type="Proteomes" id="UP000566314">
    <property type="component" value="Unassembled WGS sequence"/>
</dbReference>
<dbReference type="GO" id="GO:0055105">
    <property type="term" value="F:ubiquitin-protein transferase inhibitor activity"/>
    <property type="evidence" value="ECO:0007669"/>
    <property type="project" value="TreeGrafter"/>
</dbReference>
<feature type="non-terminal residue" evidence="1">
    <location>
        <position position="577"/>
    </location>
</feature>
<name>A0A7L3HEZ8_9PASS</name>
<dbReference type="InterPro" id="IPR019516">
    <property type="entry name" value="Glomulin/ALF4"/>
</dbReference>
<dbReference type="OrthoDB" id="619536at2759"/>
<dbReference type="PANTHER" id="PTHR15430:SF1">
    <property type="entry name" value="GLOMULIN"/>
    <property type="match status" value="1"/>
</dbReference>
<reference evidence="1 2" key="1">
    <citation type="submission" date="2019-09" db="EMBL/GenBank/DDBJ databases">
        <title>Bird 10,000 Genomes (B10K) Project - Family phase.</title>
        <authorList>
            <person name="Zhang G."/>
        </authorList>
    </citation>
    <scope>NUCLEOTIDE SEQUENCE [LARGE SCALE GENOMIC DNA]</scope>
    <source>
        <strain evidence="1">B10K-DU-012-02</strain>
    </source>
</reference>
<keyword evidence="2" id="KW-1185">Reference proteome</keyword>
<evidence type="ECO:0000313" key="1">
    <source>
        <dbReference type="EMBL" id="NXU03825.1"/>
    </source>
</evidence>
<feature type="non-terminal residue" evidence="1">
    <location>
        <position position="1"/>
    </location>
</feature>
<protein>
    <submittedName>
        <fullName evidence="1">GLMN protein</fullName>
    </submittedName>
</protein>